<keyword evidence="3" id="KW-1185">Reference proteome</keyword>
<accession>A0A0W0VVD0</accession>
<name>A0A0W0VVD0_9GAMM</name>
<feature type="region of interest" description="Disordered" evidence="1">
    <location>
        <begin position="32"/>
        <end position="56"/>
    </location>
</feature>
<evidence type="ECO:0000313" key="3">
    <source>
        <dbReference type="Proteomes" id="UP000054908"/>
    </source>
</evidence>
<dbReference type="PATRIC" id="fig|466.6.peg.3125"/>
<dbReference type="RefSeq" id="WP_058453593.1">
    <property type="nucleotide sequence ID" value="NZ_CAAAIB010000001.1"/>
</dbReference>
<organism evidence="2 3">
    <name type="scientific">Legionella maceachernii</name>
    <dbReference type="NCBI Taxonomy" id="466"/>
    <lineage>
        <taxon>Bacteria</taxon>
        <taxon>Pseudomonadati</taxon>
        <taxon>Pseudomonadota</taxon>
        <taxon>Gammaproteobacteria</taxon>
        <taxon>Legionellales</taxon>
        <taxon>Legionellaceae</taxon>
        <taxon>Legionella</taxon>
    </lineage>
</organism>
<dbReference type="EMBL" id="LNYL01000051">
    <property type="protein sequence ID" value="KTD24042.1"/>
    <property type="molecule type" value="Genomic_DNA"/>
</dbReference>
<sequence>MSTIITLCALKILFMPSLIKNLADFSGQGVKDNSGGHAASVYKKKPKEKQKEGSQRDKKSWFLKEAYSPTEPLELEVIAGELYRFWIGNTQPKTRLVSDKSRFIASEGVPGFHTFQSIMAEGGEPKDYKTLARILVCSLVLAEIDLKSDNIGNNSNGCAVKIDHDSSLWPIVIKLMSIQNDINKIEFTFEDLDKILYPPNYKVSAWAGGLSKEIRDRLAASEAFQTEVYAQVLKLLVSPPELIAMIQDLNAPADLQLKQEISEFIQGRLSLLKKEALKSRGFRQFVSSLEVSEHKQFLCEELSEFLSENRAYVPTFNIEQSITDSLQEIRTSVDDFNKILSLKERLMLNPLNAEHLKYWQSKTTFIKGPHGILLGGAKVTLEGETYSIPTKIAQIMKLNSNRFSYTEYKDEIDKIRKPLPSSGMYSFFEEMRDEITQDKTTRLFYKIKDIEDLNLKEFDGNPNNSLTSPSK</sequence>
<reference evidence="2 3" key="1">
    <citation type="submission" date="2015-11" db="EMBL/GenBank/DDBJ databases">
        <title>Genomic analysis of 38 Legionella species identifies large and diverse effector repertoires.</title>
        <authorList>
            <person name="Burstein D."/>
            <person name="Amaro F."/>
            <person name="Zusman T."/>
            <person name="Lifshitz Z."/>
            <person name="Cohen O."/>
            <person name="Gilbert J.A."/>
            <person name="Pupko T."/>
            <person name="Shuman H.A."/>
            <person name="Segal G."/>
        </authorList>
    </citation>
    <scope>NUCLEOTIDE SEQUENCE [LARGE SCALE GENOMIC DNA]</scope>
    <source>
        <strain evidence="2 3">PX-1-G2-E2</strain>
    </source>
</reference>
<dbReference type="STRING" id="466.Lmac_2915"/>
<gene>
    <name evidence="2" type="ORF">Lmac_2915</name>
</gene>
<dbReference type="Proteomes" id="UP000054908">
    <property type="component" value="Unassembled WGS sequence"/>
</dbReference>
<proteinExistence type="predicted"/>
<dbReference type="AlphaFoldDB" id="A0A0W0VVD0"/>
<evidence type="ECO:0000313" key="2">
    <source>
        <dbReference type="EMBL" id="KTD24042.1"/>
    </source>
</evidence>
<protein>
    <submittedName>
        <fullName evidence="2">Uncharacterized protein</fullName>
    </submittedName>
</protein>
<evidence type="ECO:0000256" key="1">
    <source>
        <dbReference type="SAM" id="MobiDB-lite"/>
    </source>
</evidence>
<comment type="caution">
    <text evidence="2">The sequence shown here is derived from an EMBL/GenBank/DDBJ whole genome shotgun (WGS) entry which is preliminary data.</text>
</comment>